<dbReference type="InterPro" id="IPR027417">
    <property type="entry name" value="P-loop_NTPase"/>
</dbReference>
<gene>
    <name evidence="1" type="ORF">SSS_4286</name>
</gene>
<dbReference type="Proteomes" id="UP000070412">
    <property type="component" value="Unassembled WGS sequence"/>
</dbReference>
<reference evidence="1" key="2">
    <citation type="submission" date="2020-01" db="EMBL/GenBank/DDBJ databases">
        <authorList>
            <person name="Korhonen P.K.K."/>
            <person name="Guangxu M.G."/>
            <person name="Wang T.W."/>
            <person name="Stroehlein A.J.S."/>
            <person name="Young N.D."/>
            <person name="Ang C.-S.A."/>
            <person name="Fernando D.W.F."/>
            <person name="Lu H.L."/>
            <person name="Taylor S.T."/>
            <person name="Ehtesham M.E.M."/>
            <person name="Najaraj S.H.N."/>
            <person name="Harsha G.H.G."/>
            <person name="Madugundu A.M."/>
            <person name="Renuse S.R."/>
            <person name="Holt D.H."/>
            <person name="Pandey A.P."/>
            <person name="Papenfuss A.P."/>
            <person name="Gasser R.B.G."/>
            <person name="Fischer K.F."/>
        </authorList>
    </citation>
    <scope>NUCLEOTIDE SEQUENCE</scope>
    <source>
        <strain evidence="1">SSS_KF_BRIS2020</strain>
    </source>
</reference>
<dbReference type="OrthoDB" id="6511029at2759"/>
<dbReference type="SUPFAM" id="SSF52540">
    <property type="entry name" value="P-loop containing nucleoside triphosphate hydrolases"/>
    <property type="match status" value="1"/>
</dbReference>
<dbReference type="Gene3D" id="3.40.50.300">
    <property type="entry name" value="P-loop containing nucleotide triphosphate hydrolases"/>
    <property type="match status" value="1"/>
</dbReference>
<reference evidence="2" key="3">
    <citation type="submission" date="2022-06" db="UniProtKB">
        <authorList>
            <consortium name="EnsemblMetazoa"/>
        </authorList>
    </citation>
    <scope>IDENTIFICATION</scope>
</reference>
<keyword evidence="3" id="KW-1185">Reference proteome</keyword>
<proteinExistence type="predicted"/>
<dbReference type="CDD" id="cd00882">
    <property type="entry name" value="Ras_like_GTPase"/>
    <property type="match status" value="1"/>
</dbReference>
<dbReference type="EMBL" id="WVUK01000060">
    <property type="protein sequence ID" value="KAF7491396.1"/>
    <property type="molecule type" value="Genomic_DNA"/>
</dbReference>
<evidence type="ECO:0000313" key="1">
    <source>
        <dbReference type="EMBL" id="KAF7491396.1"/>
    </source>
</evidence>
<evidence type="ECO:0000313" key="2">
    <source>
        <dbReference type="EnsemblMetazoa" id="KAF7491396.1"/>
    </source>
</evidence>
<protein>
    <submittedName>
        <fullName evidence="1 2">Uncharacterized protein</fullName>
    </submittedName>
</protein>
<sequence length="318" mass="37853">MDAHLYPGFLEYFIRERVLVFGGPESGKTSLIKRLMKFQFFPSNSINDEFCTTRLYRTFSNESNDFKELSDSSTSSSVSRNSDQHFFISQYANANIIMPIWDIVLEHQFIFLDPHYTRPQSLLAIYDSSDIEEFYAIQSSLQIFLNRITPEQRKLLTIFVVANKIDNRSIVTIPYELERWLQINRISHFYSSAVINKGIDMLRACMLQCIYRKHFEMNLWIHRDFIRSRLLAKYRNSIWSEEENNEICIQFDYDHCFMQCSQQSRFEKETSNLFLDNIRLAVRNFCQYLDHLATISLHDKINVKMKKIDKTSPKIVHY</sequence>
<evidence type="ECO:0000313" key="3">
    <source>
        <dbReference type="Proteomes" id="UP000070412"/>
    </source>
</evidence>
<dbReference type="EnsemblMetazoa" id="SSS_4286s_mrna">
    <property type="protein sequence ID" value="KAF7491396.1"/>
    <property type="gene ID" value="SSS_4286"/>
</dbReference>
<name>A0A834R7B5_SARSC</name>
<reference evidence="3" key="1">
    <citation type="journal article" date="2020" name="PLoS Negl. Trop. Dis.">
        <title>High-quality nuclear genome for Sarcoptes scabiei-A critical resource for a neglected parasite.</title>
        <authorList>
            <person name="Korhonen P.K."/>
            <person name="Gasser R.B."/>
            <person name="Ma G."/>
            <person name="Wang T."/>
            <person name="Stroehlein A.J."/>
            <person name="Young N.D."/>
            <person name="Ang C.S."/>
            <person name="Fernando D.D."/>
            <person name="Lu H.C."/>
            <person name="Taylor S."/>
            <person name="Reynolds S.L."/>
            <person name="Mofiz E."/>
            <person name="Najaraj S.H."/>
            <person name="Gowda H."/>
            <person name="Madugundu A."/>
            <person name="Renuse S."/>
            <person name="Holt D."/>
            <person name="Pandey A."/>
            <person name="Papenfuss A.T."/>
            <person name="Fischer K."/>
        </authorList>
    </citation>
    <scope>NUCLEOTIDE SEQUENCE [LARGE SCALE GENOMIC DNA]</scope>
</reference>
<dbReference type="AlphaFoldDB" id="A0A834R7B5"/>
<accession>A0A834R7B5</accession>
<organism evidence="1">
    <name type="scientific">Sarcoptes scabiei</name>
    <name type="common">Itch mite</name>
    <name type="synonym">Acarus scabiei</name>
    <dbReference type="NCBI Taxonomy" id="52283"/>
    <lineage>
        <taxon>Eukaryota</taxon>
        <taxon>Metazoa</taxon>
        <taxon>Ecdysozoa</taxon>
        <taxon>Arthropoda</taxon>
        <taxon>Chelicerata</taxon>
        <taxon>Arachnida</taxon>
        <taxon>Acari</taxon>
        <taxon>Acariformes</taxon>
        <taxon>Sarcoptiformes</taxon>
        <taxon>Astigmata</taxon>
        <taxon>Psoroptidia</taxon>
        <taxon>Sarcoptoidea</taxon>
        <taxon>Sarcoptidae</taxon>
        <taxon>Sarcoptinae</taxon>
        <taxon>Sarcoptes</taxon>
    </lineage>
</organism>